<gene>
    <name evidence="3" type="ORF">SEMRO_2207_G319070.1</name>
</gene>
<dbReference type="Proteomes" id="UP001153069">
    <property type="component" value="Unassembled WGS sequence"/>
</dbReference>
<name>A0A9N8F0F1_9STRA</name>
<dbReference type="EMBL" id="CAICTM010002205">
    <property type="protein sequence ID" value="CAB9528359.1"/>
    <property type="molecule type" value="Genomic_DNA"/>
</dbReference>
<sequence>MVKGRAGFALEFWKFGVYLMIPVGASIYWNNPDRVKANADYWQFIKYPPSDPDKVREEVKDRIQREKKEREQRQAYMEQMKILQESAKRSRDNMAALQEQEEKDKSSGGLWGWLGFRKNAD</sequence>
<accession>A0A9N8F0F1</accession>
<keyword evidence="2" id="KW-0812">Transmembrane</keyword>
<dbReference type="InterPro" id="IPR018625">
    <property type="entry name" value="Pet100"/>
</dbReference>
<keyword evidence="2" id="KW-0472">Membrane</keyword>
<dbReference type="OrthoDB" id="18175at2759"/>
<evidence type="ECO:0000256" key="2">
    <source>
        <dbReference type="SAM" id="Phobius"/>
    </source>
</evidence>
<feature type="transmembrane region" description="Helical" evidence="2">
    <location>
        <begin position="12"/>
        <end position="29"/>
    </location>
</feature>
<evidence type="ECO:0000313" key="3">
    <source>
        <dbReference type="EMBL" id="CAB9528359.1"/>
    </source>
</evidence>
<evidence type="ECO:0000256" key="1">
    <source>
        <dbReference type="SAM" id="MobiDB-lite"/>
    </source>
</evidence>
<evidence type="ECO:0000313" key="4">
    <source>
        <dbReference type="Proteomes" id="UP001153069"/>
    </source>
</evidence>
<feature type="region of interest" description="Disordered" evidence="1">
    <location>
        <begin position="86"/>
        <end position="121"/>
    </location>
</feature>
<keyword evidence="2" id="KW-1133">Transmembrane helix</keyword>
<protein>
    <submittedName>
        <fullName evidence="3">Uncharacterized protein</fullName>
    </submittedName>
</protein>
<proteinExistence type="predicted"/>
<reference evidence="3" key="1">
    <citation type="submission" date="2020-06" db="EMBL/GenBank/DDBJ databases">
        <authorList>
            <consortium name="Plant Systems Biology data submission"/>
        </authorList>
    </citation>
    <scope>NUCLEOTIDE SEQUENCE</scope>
    <source>
        <strain evidence="3">D6</strain>
    </source>
</reference>
<dbReference type="AlphaFoldDB" id="A0A9N8F0F1"/>
<keyword evidence="4" id="KW-1185">Reference proteome</keyword>
<dbReference type="Pfam" id="PF09803">
    <property type="entry name" value="Pet100"/>
    <property type="match status" value="1"/>
</dbReference>
<dbReference type="GO" id="GO:0033617">
    <property type="term" value="P:mitochondrial respiratory chain complex IV assembly"/>
    <property type="evidence" value="ECO:0007669"/>
    <property type="project" value="InterPro"/>
</dbReference>
<dbReference type="GO" id="GO:0005739">
    <property type="term" value="C:mitochondrion"/>
    <property type="evidence" value="ECO:0007669"/>
    <property type="project" value="InterPro"/>
</dbReference>
<organism evidence="3 4">
    <name type="scientific">Seminavis robusta</name>
    <dbReference type="NCBI Taxonomy" id="568900"/>
    <lineage>
        <taxon>Eukaryota</taxon>
        <taxon>Sar</taxon>
        <taxon>Stramenopiles</taxon>
        <taxon>Ochrophyta</taxon>
        <taxon>Bacillariophyta</taxon>
        <taxon>Bacillariophyceae</taxon>
        <taxon>Bacillariophycidae</taxon>
        <taxon>Naviculales</taxon>
        <taxon>Naviculaceae</taxon>
        <taxon>Seminavis</taxon>
    </lineage>
</organism>
<comment type="caution">
    <text evidence="3">The sequence shown here is derived from an EMBL/GenBank/DDBJ whole genome shotgun (WGS) entry which is preliminary data.</text>
</comment>